<dbReference type="InterPro" id="IPR001007">
    <property type="entry name" value="VWF_dom"/>
</dbReference>
<keyword evidence="3" id="KW-0732">Signal</keyword>
<sequence length="301" mass="34266">AGVVTSARIHCVVPCQHPHRLIGYCCPLVLIVNKSAHNATTVHMIRAFEKTDVGNATLLDLKSILGVCVQCECDEHSCHCYRTACPVLDCPVSEQYIPEQSCCPECRKSRENIALPVRTCHFRNTIYQFEQSFRPDPCTLCMCQESGILCRRFVCSPLNCPKQRQQFIPGLCCPVCRNYDLQSCTFRDKLYKKIRTEFCDITTKHRDGQSFKRDVCTKCECSNGKVSCHRQKCSKRKRCPAGYAAKLLPGQCCSICVENFKHVLSLSLCKMKFTLLQGFDTCPFVCQTKFAFRCCQTRRCE</sequence>
<evidence type="ECO:0000313" key="6">
    <source>
        <dbReference type="Proteomes" id="UP000243006"/>
    </source>
</evidence>
<reference evidence="5 6" key="1">
    <citation type="submission" date="2015-04" db="EMBL/GenBank/DDBJ databases">
        <title>Draft genome of the roundworm Trichinella nativa.</title>
        <authorList>
            <person name="Mitreva M."/>
        </authorList>
    </citation>
    <scope>NUCLEOTIDE SEQUENCE [LARGE SCALE GENOMIC DNA]</scope>
    <source>
        <strain evidence="5 6">ISS45</strain>
    </source>
</reference>
<dbReference type="PROSITE" id="PS01208">
    <property type="entry name" value="VWFC_1"/>
    <property type="match status" value="1"/>
</dbReference>
<keyword evidence="2" id="KW-0964">Secreted</keyword>
<dbReference type="GO" id="GO:0005576">
    <property type="term" value="C:extracellular region"/>
    <property type="evidence" value="ECO:0007669"/>
    <property type="project" value="UniProtKB-SubCell"/>
</dbReference>
<dbReference type="SUPFAM" id="SSF57603">
    <property type="entry name" value="FnI-like domain"/>
    <property type="match status" value="2"/>
</dbReference>
<gene>
    <name evidence="5" type="ORF">D917_07220</name>
</gene>
<dbReference type="InterPro" id="IPR052424">
    <property type="entry name" value="Kielin_Chordin-BMP_Reg"/>
</dbReference>
<feature type="non-terminal residue" evidence="5">
    <location>
        <position position="1"/>
    </location>
</feature>
<evidence type="ECO:0000256" key="2">
    <source>
        <dbReference type="ARBA" id="ARBA00022525"/>
    </source>
</evidence>
<proteinExistence type="predicted"/>
<evidence type="ECO:0000313" key="5">
    <source>
        <dbReference type="EMBL" id="OUC47057.1"/>
    </source>
</evidence>
<evidence type="ECO:0000256" key="1">
    <source>
        <dbReference type="ARBA" id="ARBA00004613"/>
    </source>
</evidence>
<evidence type="ECO:0000259" key="4">
    <source>
        <dbReference type="PROSITE" id="PS50184"/>
    </source>
</evidence>
<dbReference type="Pfam" id="PF00093">
    <property type="entry name" value="VWC"/>
    <property type="match status" value="2"/>
</dbReference>
<protein>
    <submittedName>
        <fullName evidence="5">Putative von Willebrand factor type C domain protein</fullName>
    </submittedName>
</protein>
<comment type="subcellular location">
    <subcellularLocation>
        <location evidence="1">Secreted</location>
    </subcellularLocation>
</comment>
<dbReference type="PANTHER" id="PTHR46698">
    <property type="entry name" value="CROSSVEINLESS 2"/>
    <property type="match status" value="1"/>
</dbReference>
<dbReference type="PANTHER" id="PTHR46698:SF4">
    <property type="entry name" value="CROSSVEINLESS 2"/>
    <property type="match status" value="1"/>
</dbReference>
<comment type="caution">
    <text evidence="5">The sequence shown here is derived from an EMBL/GenBank/DDBJ whole genome shotgun (WGS) entry which is preliminary data.</text>
</comment>
<evidence type="ECO:0000256" key="3">
    <source>
        <dbReference type="ARBA" id="ARBA00022729"/>
    </source>
</evidence>
<dbReference type="PROSITE" id="PS50184">
    <property type="entry name" value="VWFC_2"/>
    <property type="match status" value="2"/>
</dbReference>
<dbReference type="Proteomes" id="UP000243006">
    <property type="component" value="Unassembled WGS sequence"/>
</dbReference>
<feature type="domain" description="VWFC" evidence="4">
    <location>
        <begin position="205"/>
        <end position="257"/>
    </location>
</feature>
<organism evidence="5 6">
    <name type="scientific">Trichinella nativa</name>
    <dbReference type="NCBI Taxonomy" id="6335"/>
    <lineage>
        <taxon>Eukaryota</taxon>
        <taxon>Metazoa</taxon>
        <taxon>Ecdysozoa</taxon>
        <taxon>Nematoda</taxon>
        <taxon>Enoplea</taxon>
        <taxon>Dorylaimia</taxon>
        <taxon>Trichinellida</taxon>
        <taxon>Trichinellidae</taxon>
        <taxon>Trichinella</taxon>
    </lineage>
</organism>
<dbReference type="Gene3D" id="6.20.200.20">
    <property type="match status" value="3"/>
</dbReference>
<dbReference type="EMBL" id="LVZM01005369">
    <property type="protein sequence ID" value="OUC47057.1"/>
    <property type="molecule type" value="Genomic_DNA"/>
</dbReference>
<dbReference type="AlphaFoldDB" id="A0A1Y3ETH2"/>
<name>A0A1Y3ETH2_9BILA</name>
<feature type="domain" description="VWFC" evidence="4">
    <location>
        <begin position="118"/>
        <end position="177"/>
    </location>
</feature>
<accession>A0A1Y3ETH2</accession>
<dbReference type="SMART" id="SM00214">
    <property type="entry name" value="VWC"/>
    <property type="match status" value="3"/>
</dbReference>